<protein>
    <submittedName>
        <fullName evidence="2">GNAT family N-acetyltransferase</fullName>
    </submittedName>
</protein>
<proteinExistence type="predicted"/>
<dbReference type="Gene3D" id="3.40.630.30">
    <property type="match status" value="1"/>
</dbReference>
<dbReference type="SUPFAM" id="SSF55729">
    <property type="entry name" value="Acyl-CoA N-acyltransferases (Nat)"/>
    <property type="match status" value="1"/>
</dbReference>
<dbReference type="GO" id="GO:0016747">
    <property type="term" value="F:acyltransferase activity, transferring groups other than amino-acyl groups"/>
    <property type="evidence" value="ECO:0007669"/>
    <property type="project" value="InterPro"/>
</dbReference>
<evidence type="ECO:0000313" key="3">
    <source>
        <dbReference type="Proteomes" id="UP000585050"/>
    </source>
</evidence>
<dbReference type="PANTHER" id="PTHR43792">
    <property type="entry name" value="GNAT FAMILY, PUTATIVE (AFU_ORTHOLOGUE AFUA_3G00765)-RELATED-RELATED"/>
    <property type="match status" value="1"/>
</dbReference>
<keyword evidence="2" id="KW-0808">Transferase</keyword>
<dbReference type="PANTHER" id="PTHR43792:SF1">
    <property type="entry name" value="N-ACETYLTRANSFERASE DOMAIN-CONTAINING PROTEIN"/>
    <property type="match status" value="1"/>
</dbReference>
<dbReference type="RefSeq" id="WP_168882046.1">
    <property type="nucleotide sequence ID" value="NZ_JABAIL010000002.1"/>
</dbReference>
<dbReference type="Pfam" id="PF13302">
    <property type="entry name" value="Acetyltransf_3"/>
    <property type="match status" value="1"/>
</dbReference>
<evidence type="ECO:0000259" key="1">
    <source>
        <dbReference type="Pfam" id="PF13302"/>
    </source>
</evidence>
<comment type="caution">
    <text evidence="2">The sequence shown here is derived from an EMBL/GenBank/DDBJ whole genome shotgun (WGS) entry which is preliminary data.</text>
</comment>
<evidence type="ECO:0000313" key="2">
    <source>
        <dbReference type="EMBL" id="NLR91355.1"/>
    </source>
</evidence>
<dbReference type="AlphaFoldDB" id="A0A7X8XVS3"/>
<gene>
    <name evidence="2" type="ORF">HGP29_09065</name>
</gene>
<keyword evidence="3" id="KW-1185">Reference proteome</keyword>
<dbReference type="InterPro" id="IPR051531">
    <property type="entry name" value="N-acetyltransferase"/>
</dbReference>
<organism evidence="2 3">
    <name type="scientific">Flammeovirga agarivorans</name>
    <dbReference type="NCBI Taxonomy" id="2726742"/>
    <lineage>
        <taxon>Bacteria</taxon>
        <taxon>Pseudomonadati</taxon>
        <taxon>Bacteroidota</taxon>
        <taxon>Cytophagia</taxon>
        <taxon>Cytophagales</taxon>
        <taxon>Flammeovirgaceae</taxon>
        <taxon>Flammeovirga</taxon>
    </lineage>
</organism>
<accession>A0A7X8XVS3</accession>
<dbReference type="InterPro" id="IPR000182">
    <property type="entry name" value="GNAT_dom"/>
</dbReference>
<dbReference type="Proteomes" id="UP000585050">
    <property type="component" value="Unassembled WGS sequence"/>
</dbReference>
<dbReference type="EMBL" id="JABAIL010000002">
    <property type="protein sequence ID" value="NLR91355.1"/>
    <property type="molecule type" value="Genomic_DNA"/>
</dbReference>
<sequence length="165" mass="19228">MMQTDRVKLSLLTEVDLDELIVLFKEPHVMDFIFPMIDLSDEERKKTLQSKIKEIETDVGYFWTVRDPKTKELMGIVNLNPIPRTPEKMQIGWIFSPRFGGKGLAYEASKLIFDYGANIKKVSPIYAVIEEGNLPSVKLANKLGLTWFDYYMEEDLKVNLYKWEV</sequence>
<feature type="domain" description="N-acetyltransferase" evidence="1">
    <location>
        <begin position="6"/>
        <end position="146"/>
    </location>
</feature>
<name>A0A7X8XVS3_9BACT</name>
<reference evidence="2 3" key="1">
    <citation type="submission" date="2020-04" db="EMBL/GenBank/DDBJ databases">
        <title>Flammeovirga sp. SR4, a novel species isolated from seawater.</title>
        <authorList>
            <person name="Wang X."/>
        </authorList>
    </citation>
    <scope>NUCLEOTIDE SEQUENCE [LARGE SCALE GENOMIC DNA]</scope>
    <source>
        <strain evidence="2 3">SR4</strain>
    </source>
</reference>
<dbReference type="InterPro" id="IPR016181">
    <property type="entry name" value="Acyl_CoA_acyltransferase"/>
</dbReference>